<dbReference type="GO" id="GO:0061355">
    <property type="term" value="P:Wnt protein secretion"/>
    <property type="evidence" value="ECO:0007669"/>
    <property type="project" value="TreeGrafter"/>
</dbReference>
<evidence type="ECO:0000256" key="8">
    <source>
        <dbReference type="ARBA" id="ARBA00023136"/>
    </source>
</evidence>
<evidence type="ECO:0000259" key="16">
    <source>
        <dbReference type="Pfam" id="PF01974"/>
    </source>
</evidence>
<dbReference type="EMBL" id="UXSR01005379">
    <property type="protein sequence ID" value="VDD81553.1"/>
    <property type="molecule type" value="Genomic_DNA"/>
</dbReference>
<dbReference type="EC" id="2.3.1.250" evidence="12"/>
<feature type="transmembrane region" description="Helical" evidence="15">
    <location>
        <begin position="827"/>
        <end position="844"/>
    </location>
</feature>
<evidence type="ECO:0000256" key="6">
    <source>
        <dbReference type="ARBA" id="ARBA00022692"/>
    </source>
</evidence>
<proteinExistence type="inferred from homology"/>
<dbReference type="GO" id="GO:0016055">
    <property type="term" value="P:Wnt signaling pathway"/>
    <property type="evidence" value="ECO:0007669"/>
    <property type="project" value="UniProtKB-KW"/>
</dbReference>
<evidence type="ECO:0000256" key="11">
    <source>
        <dbReference type="ARBA" id="ARBA00038269"/>
    </source>
</evidence>
<feature type="transmembrane region" description="Helical" evidence="15">
    <location>
        <begin position="692"/>
        <end position="714"/>
    </location>
</feature>
<dbReference type="PANTHER" id="PTHR13906">
    <property type="entry name" value="PORCUPINE"/>
    <property type="match status" value="1"/>
</dbReference>
<evidence type="ECO:0000256" key="15">
    <source>
        <dbReference type="SAM" id="Phobius"/>
    </source>
</evidence>
<comment type="catalytic activity">
    <reaction evidence="14">
        <text>[Wnt protein]-L-serine + (9Z)-hexadecenoyl-CoA = [Wnt protein]-O-(9Z)-hexadecenoyl-L-serine + CoA</text>
        <dbReference type="Rhea" id="RHEA:45336"/>
        <dbReference type="Rhea" id="RHEA-COMP:11170"/>
        <dbReference type="Rhea" id="RHEA-COMP:11171"/>
        <dbReference type="ChEBI" id="CHEBI:29999"/>
        <dbReference type="ChEBI" id="CHEBI:57287"/>
        <dbReference type="ChEBI" id="CHEBI:61540"/>
        <dbReference type="ChEBI" id="CHEBI:85189"/>
        <dbReference type="EC" id="2.3.1.250"/>
    </reaction>
</comment>
<feature type="transmembrane region" description="Helical" evidence="15">
    <location>
        <begin position="475"/>
        <end position="496"/>
    </location>
</feature>
<dbReference type="InterPro" id="IPR004299">
    <property type="entry name" value="MBOAT_fam"/>
</dbReference>
<feature type="transmembrane region" description="Helical" evidence="15">
    <location>
        <begin position="516"/>
        <end position="535"/>
    </location>
</feature>
<evidence type="ECO:0000256" key="13">
    <source>
        <dbReference type="ARBA" id="ARBA00040371"/>
    </source>
</evidence>
<dbReference type="PANTHER" id="PTHR13906:SF12">
    <property type="entry name" value="PROTEIN-SERINE O-PALMITOLEOYLTRANSFERASE PORCUPINE"/>
    <property type="match status" value="1"/>
</dbReference>
<keyword evidence="19" id="KW-1185">Reference proteome</keyword>
<evidence type="ECO:0000256" key="1">
    <source>
        <dbReference type="ARBA" id="ARBA00004141"/>
    </source>
</evidence>
<dbReference type="GO" id="GO:0005783">
    <property type="term" value="C:endoplasmic reticulum"/>
    <property type="evidence" value="ECO:0007669"/>
    <property type="project" value="TreeGrafter"/>
</dbReference>
<dbReference type="Pfam" id="PF26577">
    <property type="entry name" value="TSEN34_N"/>
    <property type="match status" value="1"/>
</dbReference>
<keyword evidence="5" id="KW-0879">Wnt signaling pathway</keyword>
<feature type="domain" description="tRNA intron endonuclease catalytic" evidence="16">
    <location>
        <begin position="338"/>
        <end position="420"/>
    </location>
</feature>
<dbReference type="GO" id="GO:1990698">
    <property type="term" value="F:palmitoleoyltransferase activity"/>
    <property type="evidence" value="ECO:0007669"/>
    <property type="project" value="UniProtKB-EC"/>
</dbReference>
<dbReference type="OrthoDB" id="5968863at2759"/>
<dbReference type="GO" id="GO:0030258">
    <property type="term" value="P:lipid modification"/>
    <property type="evidence" value="ECO:0007669"/>
    <property type="project" value="TreeGrafter"/>
</dbReference>
<dbReference type="EC" id="4.6.1.16" evidence="3"/>
<keyword evidence="4" id="KW-0808">Transferase</keyword>
<evidence type="ECO:0000256" key="5">
    <source>
        <dbReference type="ARBA" id="ARBA00022687"/>
    </source>
</evidence>
<keyword evidence="6 15" id="KW-0812">Transmembrane</keyword>
<feature type="transmembrane region" description="Helical" evidence="15">
    <location>
        <begin position="622"/>
        <end position="641"/>
    </location>
</feature>
<dbReference type="GO" id="GO:0000213">
    <property type="term" value="F:tRNA-intron lyase activity"/>
    <property type="evidence" value="ECO:0007669"/>
    <property type="project" value="UniProtKB-EC"/>
</dbReference>
<dbReference type="AlphaFoldDB" id="A0A158QVA5"/>
<feature type="transmembrane region" description="Helical" evidence="15">
    <location>
        <begin position="917"/>
        <end position="937"/>
    </location>
</feature>
<evidence type="ECO:0000313" key="18">
    <source>
        <dbReference type="EMBL" id="VDD81553.1"/>
    </source>
</evidence>
<evidence type="ECO:0000256" key="3">
    <source>
        <dbReference type="ARBA" id="ARBA00012573"/>
    </source>
</evidence>
<evidence type="ECO:0000259" key="17">
    <source>
        <dbReference type="Pfam" id="PF26577"/>
    </source>
</evidence>
<dbReference type="InterPro" id="IPR011856">
    <property type="entry name" value="tRNA_endonuc-like_dom_sf"/>
</dbReference>
<feature type="transmembrane region" description="Helical" evidence="15">
    <location>
        <begin position="734"/>
        <end position="754"/>
    </location>
</feature>
<evidence type="ECO:0000256" key="14">
    <source>
        <dbReference type="ARBA" id="ARBA00047978"/>
    </source>
</evidence>
<dbReference type="Pfam" id="PF03062">
    <property type="entry name" value="MBOAT"/>
    <property type="match status" value="1"/>
</dbReference>
<gene>
    <name evidence="18" type="ORF">MCOS_LOCUS7556</name>
</gene>
<dbReference type="InterPro" id="IPR059049">
    <property type="entry name" value="TSEN34_N"/>
</dbReference>
<evidence type="ECO:0000313" key="19">
    <source>
        <dbReference type="Proteomes" id="UP000267029"/>
    </source>
</evidence>
<evidence type="ECO:0000256" key="7">
    <source>
        <dbReference type="ARBA" id="ARBA00022989"/>
    </source>
</evidence>
<keyword evidence="7 15" id="KW-1133">Transmembrane helix</keyword>
<comment type="similarity">
    <text evidence="2">Belongs to the tRNA-intron endonuclease family.</text>
</comment>
<dbReference type="InterPro" id="IPR036167">
    <property type="entry name" value="tRNA_intron_Endo_cat-like_sf"/>
</dbReference>
<feature type="transmembrane region" description="Helical" evidence="15">
    <location>
        <begin position="588"/>
        <end position="610"/>
    </location>
</feature>
<evidence type="ECO:0000256" key="9">
    <source>
        <dbReference type="ARBA" id="ARBA00023315"/>
    </source>
</evidence>
<sequence length="938" mass="106533">MSDDSYSDHANDDIFIQLSPWGGFFVWIAKHVERLRRDHRIVGHLSFSPLGPSASSSSSKGASAQTVSVPSVRLPLQLTLEETTLLLFMRIAKGLDVVQPVTRLEPPSPVSLMKFDETLAQHHTESSLGFFVVNTGKASVVAQESSFNFSFFTHHQMEVFKLQKRQKMLSYYGEILQGRAKRKAREAAKVAGSVTIDHNETVLPDDAGKEISKKRLKKSLHRERRKVSSAMESATDYLDDDYYCDGLEAVVADEDSQPSENRPTLEELTASTGCKEAEMAKYIPIHRPRPTPQEWKRNGEHRYLIPPEEACASVEKVAQWLLSLTPNSGPVTIESAVLRCKVFQSLWSKGFYITCSAAKLGGNFLVYQGDPLFHHASHIVTVLTPHSRISLSRLSASLRIANSVRKVLVLATADNDEVVYTSMTMDYDDFDESDAMGYVDILGPSSADEDDLTYYLPQQINETWPLFCWGIVRQIWPNIWISLVLCLAWRICCVVLRRLVFPNPHLRYGVTLLRHFFGDLCMKPCAFIFSIGLVLSSTALLSKKTPCVTPTASTSHGWTCEMISVTLCCLLLQLYCEFRMDPREWHMIRGTAMILIMKAISVAATGNNFHADRRGMGFLRHYLAWCGYAFSPGSVIFGPWFHFDDYLRALQFTGPSQDASVIDMAEFFFGKLYTFVGTPCLWKDLVRSTISFAVSTLCIIYSTYLSSIIDASYVFSFRWTNAYAQSQSFRFSHYFVSFFSQSLHQAIGFAALSFPKPDQRYLTALVTDPVSVELPRSLVDVVVNWNFPMHFWLKQYIYKPTRKFGQLPALLFTYAFSSLLHGLNFQLAAVLFSIGMYAYIDYVFREKLSSKFDACIGARDCRGKCNHRNKTNWWVRVVNVFFSCLAIFHLAYLAVMFDTSEQQEKGYNMFHVLDKWSNLNYLSHIVAALNYLLVLFIR</sequence>
<feature type="transmembrane region" description="Helical" evidence="15">
    <location>
        <begin position="873"/>
        <end position="897"/>
    </location>
</feature>
<comment type="catalytic activity">
    <reaction evidence="10">
        <text>pretRNA = a 3'-half-tRNA molecule with a 5'-OH end + a 5'-half-tRNA molecule with a 2',3'-cyclic phosphate end + an intron with a 2',3'-cyclic phosphate and a 5'-hydroxyl terminus.</text>
        <dbReference type="EC" id="4.6.1.16"/>
    </reaction>
</comment>
<keyword evidence="9" id="KW-0012">Acyltransferase</keyword>
<comment type="similarity">
    <text evidence="11">Belongs to the membrane-bound acyltransferase family. Porcupine subfamily.</text>
</comment>
<dbReference type="Proteomes" id="UP000267029">
    <property type="component" value="Unassembled WGS sequence"/>
</dbReference>
<keyword evidence="8 15" id="KW-0472">Membrane</keyword>
<evidence type="ECO:0000256" key="4">
    <source>
        <dbReference type="ARBA" id="ARBA00022679"/>
    </source>
</evidence>
<organism evidence="18 19">
    <name type="scientific">Mesocestoides corti</name>
    <name type="common">Flatworm</name>
    <dbReference type="NCBI Taxonomy" id="53468"/>
    <lineage>
        <taxon>Eukaryota</taxon>
        <taxon>Metazoa</taxon>
        <taxon>Spiralia</taxon>
        <taxon>Lophotrochozoa</taxon>
        <taxon>Platyhelminthes</taxon>
        <taxon>Cestoda</taxon>
        <taxon>Eucestoda</taxon>
        <taxon>Cyclophyllidea</taxon>
        <taxon>Mesocestoididae</taxon>
        <taxon>Mesocestoides</taxon>
    </lineage>
</organism>
<evidence type="ECO:0000256" key="10">
    <source>
        <dbReference type="ARBA" id="ARBA00034031"/>
    </source>
</evidence>
<dbReference type="CDD" id="cd22363">
    <property type="entry name" value="tRNA-intron_lyase_C"/>
    <property type="match status" value="1"/>
</dbReference>
<accession>A0A158QVA5</accession>
<reference evidence="18 19" key="1">
    <citation type="submission" date="2018-10" db="EMBL/GenBank/DDBJ databases">
        <authorList>
            <consortium name="Pathogen Informatics"/>
        </authorList>
    </citation>
    <scope>NUCLEOTIDE SEQUENCE [LARGE SCALE GENOMIC DNA]</scope>
</reference>
<dbReference type="InterPro" id="IPR006677">
    <property type="entry name" value="tRNA_intron_Endonuc_cat-like"/>
</dbReference>
<dbReference type="InterPro" id="IPR049941">
    <property type="entry name" value="LPLAT_7/PORCN-like"/>
</dbReference>
<dbReference type="GO" id="GO:0017147">
    <property type="term" value="F:Wnt-protein binding"/>
    <property type="evidence" value="ECO:0007669"/>
    <property type="project" value="TreeGrafter"/>
</dbReference>
<dbReference type="GO" id="GO:0006388">
    <property type="term" value="P:tRNA splicing, via endonucleolytic cleavage and ligation"/>
    <property type="evidence" value="ECO:0007669"/>
    <property type="project" value="InterPro"/>
</dbReference>
<feature type="domain" description="TSEN34 N-terminal" evidence="17">
    <location>
        <begin position="20"/>
        <end position="95"/>
    </location>
</feature>
<comment type="subcellular location">
    <subcellularLocation>
        <location evidence="1">Membrane</location>
        <topology evidence="1">Multi-pass membrane protein</topology>
    </subcellularLocation>
</comment>
<dbReference type="GO" id="GO:0003676">
    <property type="term" value="F:nucleic acid binding"/>
    <property type="evidence" value="ECO:0007669"/>
    <property type="project" value="InterPro"/>
</dbReference>
<dbReference type="Gene3D" id="3.40.1350.10">
    <property type="match status" value="1"/>
</dbReference>
<dbReference type="SUPFAM" id="SSF53032">
    <property type="entry name" value="tRNA-intron endonuclease catalytic domain-like"/>
    <property type="match status" value="1"/>
</dbReference>
<dbReference type="STRING" id="53468.A0A158QVA5"/>
<dbReference type="Pfam" id="PF01974">
    <property type="entry name" value="tRNA_int_endo"/>
    <property type="match status" value="1"/>
</dbReference>
<name>A0A158QVA5_MESCO</name>
<evidence type="ECO:0000256" key="12">
    <source>
        <dbReference type="ARBA" id="ARBA00038867"/>
    </source>
</evidence>
<evidence type="ECO:0000256" key="2">
    <source>
        <dbReference type="ARBA" id="ARBA00008078"/>
    </source>
</evidence>
<dbReference type="GO" id="GO:0016020">
    <property type="term" value="C:membrane"/>
    <property type="evidence" value="ECO:0007669"/>
    <property type="project" value="UniProtKB-SubCell"/>
</dbReference>
<dbReference type="GO" id="GO:0005634">
    <property type="term" value="C:nucleus"/>
    <property type="evidence" value="ECO:0007669"/>
    <property type="project" value="UniProtKB-ARBA"/>
</dbReference>
<protein>
    <recommendedName>
        <fullName evidence="13">Protein-serine O-palmitoleoyltransferase porcupine</fullName>
        <ecNumber evidence="12">2.3.1.250</ecNumber>
        <ecNumber evidence="3">4.6.1.16</ecNumber>
    </recommendedName>
</protein>